<feature type="region of interest" description="Disordered" evidence="1">
    <location>
        <begin position="340"/>
        <end position="379"/>
    </location>
</feature>
<organism evidence="2 3">
    <name type="scientific">Chenopodium quinoa</name>
    <name type="common">Quinoa</name>
    <dbReference type="NCBI Taxonomy" id="63459"/>
    <lineage>
        <taxon>Eukaryota</taxon>
        <taxon>Viridiplantae</taxon>
        <taxon>Streptophyta</taxon>
        <taxon>Embryophyta</taxon>
        <taxon>Tracheophyta</taxon>
        <taxon>Spermatophyta</taxon>
        <taxon>Magnoliopsida</taxon>
        <taxon>eudicotyledons</taxon>
        <taxon>Gunneridae</taxon>
        <taxon>Pentapetalae</taxon>
        <taxon>Caryophyllales</taxon>
        <taxon>Chenopodiaceae</taxon>
        <taxon>Chenopodioideae</taxon>
        <taxon>Atripliceae</taxon>
        <taxon>Chenopodium</taxon>
    </lineage>
</organism>
<accession>A0A803LY84</accession>
<protein>
    <recommendedName>
        <fullName evidence="4">RNI-like superfamily protein</fullName>
    </recommendedName>
</protein>
<dbReference type="AlphaFoldDB" id="A0A803LY84"/>
<dbReference type="Proteomes" id="UP000596660">
    <property type="component" value="Unplaced"/>
</dbReference>
<dbReference type="Gramene" id="AUR62020435-RA">
    <property type="protein sequence ID" value="AUR62020435-RA:cds"/>
    <property type="gene ID" value="AUR62020435"/>
</dbReference>
<feature type="compositionally biased region" description="Basic residues" evidence="1">
    <location>
        <begin position="340"/>
        <end position="350"/>
    </location>
</feature>
<reference evidence="2" key="2">
    <citation type="submission" date="2021-03" db="UniProtKB">
        <authorList>
            <consortium name="EnsemblPlants"/>
        </authorList>
    </citation>
    <scope>IDENTIFICATION</scope>
</reference>
<keyword evidence="3" id="KW-1185">Reference proteome</keyword>
<evidence type="ECO:0008006" key="4">
    <source>
        <dbReference type="Google" id="ProtNLM"/>
    </source>
</evidence>
<feature type="region of interest" description="Disordered" evidence="1">
    <location>
        <begin position="113"/>
        <end position="136"/>
    </location>
</feature>
<dbReference type="InterPro" id="IPR032675">
    <property type="entry name" value="LRR_dom_sf"/>
</dbReference>
<name>A0A803LY84_CHEQI</name>
<sequence length="379" mass="42374">MEEHQAPATAIAASLQNLALDSSATAAAPFLFPVPPLKRTKPPSLVSLCIAVIGKHLEDLIPELGEIAIGFPAHIKKDLAEKVLKTLDKVYEIVAHLYSLNVKDASESSYVEEKRKDFGNSGNQSNSKKPKSRNFSEKVARRKKLLNDEVIISLADGTWEILDVSCSDVSDFGLAKVAEMCPNLRAVNIRGCPRSDYTARRSLHLFKPDLNNLEGDSWEELDTAEFTHGGQSLRWLVWPNIDPDSLKNFSSECPRVMVNPKPSPFDFKEVAVPREALPNTVLDEHAVEDIDPTIWVSCRPTRRILPIISNPIPIISNPSELSMAEKFRLAFVERDTRLAPKRAKNARQHQRRAEREWMMTSEAKAISHASRANKSRGRS</sequence>
<dbReference type="EnsemblPlants" id="AUR62020435-RA">
    <property type="protein sequence ID" value="AUR62020435-RA:cds"/>
    <property type="gene ID" value="AUR62020435"/>
</dbReference>
<evidence type="ECO:0000313" key="2">
    <source>
        <dbReference type="EnsemblPlants" id="AUR62020435-RA:cds"/>
    </source>
</evidence>
<proteinExistence type="predicted"/>
<evidence type="ECO:0000313" key="3">
    <source>
        <dbReference type="Proteomes" id="UP000596660"/>
    </source>
</evidence>
<dbReference type="Gene3D" id="3.80.10.10">
    <property type="entry name" value="Ribonuclease Inhibitor"/>
    <property type="match status" value="1"/>
</dbReference>
<evidence type="ECO:0000256" key="1">
    <source>
        <dbReference type="SAM" id="MobiDB-lite"/>
    </source>
</evidence>
<reference evidence="2" key="1">
    <citation type="journal article" date="2017" name="Nature">
        <title>The genome of Chenopodium quinoa.</title>
        <authorList>
            <person name="Jarvis D.E."/>
            <person name="Ho Y.S."/>
            <person name="Lightfoot D.J."/>
            <person name="Schmoeckel S.M."/>
            <person name="Li B."/>
            <person name="Borm T.J.A."/>
            <person name="Ohyanagi H."/>
            <person name="Mineta K."/>
            <person name="Michell C.T."/>
            <person name="Saber N."/>
            <person name="Kharbatia N.M."/>
            <person name="Rupper R.R."/>
            <person name="Sharp A.R."/>
            <person name="Dally N."/>
            <person name="Boughton B.A."/>
            <person name="Woo Y.H."/>
            <person name="Gao G."/>
            <person name="Schijlen E.G.W.M."/>
            <person name="Guo X."/>
            <person name="Momin A.A."/>
            <person name="Negrao S."/>
            <person name="Al-Babili S."/>
            <person name="Gehring C."/>
            <person name="Roessner U."/>
            <person name="Jung C."/>
            <person name="Murphy K."/>
            <person name="Arold S.T."/>
            <person name="Gojobori T."/>
            <person name="van der Linden C.G."/>
            <person name="van Loo E.N."/>
            <person name="Jellen E.N."/>
            <person name="Maughan P.J."/>
            <person name="Tester M."/>
        </authorList>
    </citation>
    <scope>NUCLEOTIDE SEQUENCE [LARGE SCALE GENOMIC DNA]</scope>
    <source>
        <strain evidence="2">cv. PI 614886</strain>
    </source>
</reference>